<dbReference type="PANTHER" id="PTHR13408">
    <property type="entry name" value="DNA-DIRECTED RNA POLYMERASE III"/>
    <property type="match status" value="1"/>
</dbReference>
<protein>
    <submittedName>
        <fullName evidence="6">Uncharacterized protein</fullName>
    </submittedName>
</protein>
<name>W1NQQ2_AMBTC</name>
<dbReference type="GO" id="GO:0042797">
    <property type="term" value="P:tRNA transcription by RNA polymerase III"/>
    <property type="evidence" value="ECO:0000318"/>
    <property type="project" value="GO_Central"/>
</dbReference>
<evidence type="ECO:0000256" key="2">
    <source>
        <dbReference type="ARBA" id="ARBA00022478"/>
    </source>
</evidence>
<organism evidence="6 7">
    <name type="scientific">Amborella trichopoda</name>
    <dbReference type="NCBI Taxonomy" id="13333"/>
    <lineage>
        <taxon>Eukaryota</taxon>
        <taxon>Viridiplantae</taxon>
        <taxon>Streptophyta</taxon>
        <taxon>Embryophyta</taxon>
        <taxon>Tracheophyta</taxon>
        <taxon>Spermatophyta</taxon>
        <taxon>Magnoliopsida</taxon>
        <taxon>Amborellales</taxon>
        <taxon>Amborellaceae</taxon>
        <taxon>Amborella</taxon>
    </lineage>
</organism>
<evidence type="ECO:0000313" key="6">
    <source>
        <dbReference type="EMBL" id="ERM97803.1"/>
    </source>
</evidence>
<evidence type="ECO:0000256" key="3">
    <source>
        <dbReference type="ARBA" id="ARBA00023163"/>
    </source>
</evidence>
<dbReference type="AlphaFoldDB" id="W1NQQ2"/>
<evidence type="ECO:0000256" key="4">
    <source>
        <dbReference type="ARBA" id="ARBA00023242"/>
    </source>
</evidence>
<dbReference type="OMA" id="DIEYKEP"/>
<dbReference type="InterPro" id="IPR007811">
    <property type="entry name" value="RPC4"/>
</dbReference>
<dbReference type="STRING" id="13333.W1NQQ2"/>
<dbReference type="Proteomes" id="UP000017836">
    <property type="component" value="Unassembled WGS sequence"/>
</dbReference>
<keyword evidence="3" id="KW-0804">Transcription</keyword>
<evidence type="ECO:0000256" key="5">
    <source>
        <dbReference type="SAM" id="MobiDB-lite"/>
    </source>
</evidence>
<dbReference type="GO" id="GO:0005666">
    <property type="term" value="C:RNA polymerase III complex"/>
    <property type="evidence" value="ECO:0000318"/>
    <property type="project" value="GO_Central"/>
</dbReference>
<dbReference type="HOGENOM" id="CLU_052742_1_1_1"/>
<comment type="subcellular location">
    <subcellularLocation>
        <location evidence="1">Nucleus</location>
    </subcellularLocation>
</comment>
<gene>
    <name evidence="6" type="ORF">AMTR_s00116p00141430</name>
</gene>
<keyword evidence="4" id="KW-0539">Nucleus</keyword>
<dbReference type="GO" id="GO:0003677">
    <property type="term" value="F:DNA binding"/>
    <property type="evidence" value="ECO:0007669"/>
    <property type="project" value="InterPro"/>
</dbReference>
<keyword evidence="2" id="KW-0240">DNA-directed RNA polymerase</keyword>
<keyword evidence="7" id="KW-1185">Reference proteome</keyword>
<dbReference type="EMBL" id="KI395851">
    <property type="protein sequence ID" value="ERM97803.1"/>
    <property type="molecule type" value="Genomic_DNA"/>
</dbReference>
<feature type="region of interest" description="Disordered" evidence="5">
    <location>
        <begin position="94"/>
        <end position="118"/>
    </location>
</feature>
<dbReference type="Pfam" id="PF05132">
    <property type="entry name" value="RNA_pol_Rpc4"/>
    <property type="match status" value="1"/>
</dbReference>
<evidence type="ECO:0000256" key="1">
    <source>
        <dbReference type="ARBA" id="ARBA00004123"/>
    </source>
</evidence>
<dbReference type="PANTHER" id="PTHR13408:SF0">
    <property type="entry name" value="DNA-DIRECTED RNA POLYMERASE III SUBUNIT RPC4"/>
    <property type="match status" value="1"/>
</dbReference>
<dbReference type="Gramene" id="ERM97803">
    <property type="protein sequence ID" value="ERM97803"/>
    <property type="gene ID" value="AMTR_s00116p00141430"/>
</dbReference>
<sequence length="156" mass="17453">MRDVGAKQEKEYVEPWDYHSKYPVAFPLRRPYSGDPVFLVPEILDEEEFGESSASKSVSNKDSINAAEELGVKEEREEPRLLFFQLPETFPVPKRSATAEGNEAHDDSGLKRIGKSQMPSRLEDLQTGFMGKLLIYESGAVKLKIGDTLFNVSPGS</sequence>
<proteinExistence type="predicted"/>
<reference evidence="7" key="1">
    <citation type="journal article" date="2013" name="Science">
        <title>The Amborella genome and the evolution of flowering plants.</title>
        <authorList>
            <consortium name="Amborella Genome Project"/>
        </authorList>
    </citation>
    <scope>NUCLEOTIDE SEQUENCE [LARGE SCALE GENOMIC DNA]</scope>
</reference>
<evidence type="ECO:0000313" key="7">
    <source>
        <dbReference type="Proteomes" id="UP000017836"/>
    </source>
</evidence>
<dbReference type="eggNOG" id="KOG3122">
    <property type="taxonomic scope" value="Eukaryota"/>
</dbReference>
<accession>W1NQQ2</accession>